<evidence type="ECO:0000313" key="1">
    <source>
        <dbReference type="EMBL" id="CAG4957880.1"/>
    </source>
</evidence>
<protein>
    <submittedName>
        <fullName evidence="1">(apollo) hypothetical protein</fullName>
    </submittedName>
</protein>
<organism evidence="1 2">
    <name type="scientific">Parnassius apollo</name>
    <name type="common">Apollo butterfly</name>
    <name type="synonym">Papilio apollo</name>
    <dbReference type="NCBI Taxonomy" id="110799"/>
    <lineage>
        <taxon>Eukaryota</taxon>
        <taxon>Metazoa</taxon>
        <taxon>Ecdysozoa</taxon>
        <taxon>Arthropoda</taxon>
        <taxon>Hexapoda</taxon>
        <taxon>Insecta</taxon>
        <taxon>Pterygota</taxon>
        <taxon>Neoptera</taxon>
        <taxon>Endopterygota</taxon>
        <taxon>Lepidoptera</taxon>
        <taxon>Glossata</taxon>
        <taxon>Ditrysia</taxon>
        <taxon>Papilionoidea</taxon>
        <taxon>Papilionidae</taxon>
        <taxon>Parnassiinae</taxon>
        <taxon>Parnassini</taxon>
        <taxon>Parnassius</taxon>
        <taxon>Parnassius</taxon>
    </lineage>
</organism>
<comment type="caution">
    <text evidence="1">The sequence shown here is derived from an EMBL/GenBank/DDBJ whole genome shotgun (WGS) entry which is preliminary data.</text>
</comment>
<sequence>MSSITWAPQPDINGQYASPSNYSNCLLKSSLIDFLTLQDLNQYNTIRNASGKILDLVLSNANINVVESQFPIRNVDILHPPLEFFFTINVSTNFSATKNKCSHNFERADFDSIIAFLNGVDWLQTLGVLNNVNEMISKFYEILQVAIDRFVPRSCKSSKSYPIWFTPALIRLIKQKHKWQ</sequence>
<dbReference type="PANTHER" id="PTHR33395">
    <property type="entry name" value="TRANSCRIPTASE, PUTATIVE-RELATED-RELATED"/>
    <property type="match status" value="1"/>
</dbReference>
<evidence type="ECO:0000313" key="2">
    <source>
        <dbReference type="Proteomes" id="UP000691718"/>
    </source>
</evidence>
<dbReference type="EMBL" id="CAJQZP010000359">
    <property type="protein sequence ID" value="CAG4957880.1"/>
    <property type="molecule type" value="Genomic_DNA"/>
</dbReference>
<keyword evidence="2" id="KW-1185">Reference proteome</keyword>
<gene>
    <name evidence="1" type="ORF">PAPOLLO_LOCUS5832</name>
</gene>
<name>A0A8S3WG53_PARAO</name>
<dbReference type="GO" id="GO:0007508">
    <property type="term" value="P:larval heart development"/>
    <property type="evidence" value="ECO:0007669"/>
    <property type="project" value="TreeGrafter"/>
</dbReference>
<dbReference type="PANTHER" id="PTHR33395:SF22">
    <property type="entry name" value="REVERSE TRANSCRIPTASE DOMAIN-CONTAINING PROTEIN"/>
    <property type="match status" value="1"/>
</dbReference>
<dbReference type="Proteomes" id="UP000691718">
    <property type="component" value="Unassembled WGS sequence"/>
</dbReference>
<dbReference type="GO" id="GO:0031012">
    <property type="term" value="C:extracellular matrix"/>
    <property type="evidence" value="ECO:0007669"/>
    <property type="project" value="TreeGrafter"/>
</dbReference>
<accession>A0A8S3WG53</accession>
<reference evidence="1" key="1">
    <citation type="submission" date="2021-04" db="EMBL/GenBank/DDBJ databases">
        <authorList>
            <person name="Tunstrom K."/>
        </authorList>
    </citation>
    <scope>NUCLEOTIDE SEQUENCE</scope>
</reference>
<dbReference type="GO" id="GO:0061343">
    <property type="term" value="P:cell adhesion involved in heart morphogenesis"/>
    <property type="evidence" value="ECO:0007669"/>
    <property type="project" value="TreeGrafter"/>
</dbReference>
<proteinExistence type="predicted"/>
<dbReference type="AlphaFoldDB" id="A0A8S3WG53"/>
<dbReference type="OrthoDB" id="7415700at2759"/>